<organism evidence="1 2">
    <name type="scientific">Aspergillus violaceofuscus (strain CBS 115571)</name>
    <dbReference type="NCBI Taxonomy" id="1450538"/>
    <lineage>
        <taxon>Eukaryota</taxon>
        <taxon>Fungi</taxon>
        <taxon>Dikarya</taxon>
        <taxon>Ascomycota</taxon>
        <taxon>Pezizomycotina</taxon>
        <taxon>Eurotiomycetes</taxon>
        <taxon>Eurotiomycetidae</taxon>
        <taxon>Eurotiales</taxon>
        <taxon>Aspergillaceae</taxon>
        <taxon>Aspergillus</taxon>
    </lineage>
</organism>
<dbReference type="OMA" id="PACWQEL"/>
<keyword evidence="2" id="KW-1185">Reference proteome</keyword>
<dbReference type="Proteomes" id="UP000249829">
    <property type="component" value="Unassembled WGS sequence"/>
</dbReference>
<proteinExistence type="predicted"/>
<dbReference type="EMBL" id="KZ825102">
    <property type="protein sequence ID" value="PYI24524.1"/>
    <property type="molecule type" value="Genomic_DNA"/>
</dbReference>
<reference evidence="1 2" key="1">
    <citation type="submission" date="2018-02" db="EMBL/GenBank/DDBJ databases">
        <title>The genomes of Aspergillus section Nigri reveals drivers in fungal speciation.</title>
        <authorList>
            <consortium name="DOE Joint Genome Institute"/>
            <person name="Vesth T.C."/>
            <person name="Nybo J."/>
            <person name="Theobald S."/>
            <person name="Brandl J."/>
            <person name="Frisvad J.C."/>
            <person name="Nielsen K.F."/>
            <person name="Lyhne E.K."/>
            <person name="Kogle M.E."/>
            <person name="Kuo A."/>
            <person name="Riley R."/>
            <person name="Clum A."/>
            <person name="Nolan M."/>
            <person name="Lipzen A."/>
            <person name="Salamov A."/>
            <person name="Henrissat B."/>
            <person name="Wiebenga A."/>
            <person name="De vries R.P."/>
            <person name="Grigoriev I.V."/>
            <person name="Mortensen U.H."/>
            <person name="Andersen M.R."/>
            <person name="Baker S.E."/>
        </authorList>
    </citation>
    <scope>NUCLEOTIDE SEQUENCE [LARGE SCALE GENOMIC DNA]</scope>
    <source>
        <strain evidence="1 2">CBS 115571</strain>
    </source>
</reference>
<sequence length="156" mass="18057">MAETIEKLGYWAQCLGQIFPSQEGFGVNIENPRPSSSVYEVWSPYQKLVISYQREPFLVFMVANPACWQELEDSLFGEMMALRETPWNRRRGIVANGVLLRFYHFQIPKPPTLRAIGDPSRNYFEDAKDKGDIEKRLTFYKSAIQSDWLSQNLASP</sequence>
<evidence type="ECO:0000313" key="2">
    <source>
        <dbReference type="Proteomes" id="UP000249829"/>
    </source>
</evidence>
<accession>A0A2V5HQX3</accession>
<protein>
    <submittedName>
        <fullName evidence="1">Uncharacterized protein</fullName>
    </submittedName>
</protein>
<dbReference type="AlphaFoldDB" id="A0A2V5HQX3"/>
<gene>
    <name evidence="1" type="ORF">BO99DRAFT_408553</name>
</gene>
<name>A0A2V5HQX3_ASPV1</name>
<evidence type="ECO:0000313" key="1">
    <source>
        <dbReference type="EMBL" id="PYI24524.1"/>
    </source>
</evidence>